<dbReference type="GO" id="GO:0008657">
    <property type="term" value="F:DNA topoisomerase type II (double strand cut, ATP-hydrolyzing) inhibitor activity"/>
    <property type="evidence" value="ECO:0007669"/>
    <property type="project" value="InterPro"/>
</dbReference>
<evidence type="ECO:0000256" key="2">
    <source>
        <dbReference type="ARBA" id="ARBA00015075"/>
    </source>
</evidence>
<keyword evidence="5" id="KW-0805">Transcription regulation</keyword>
<evidence type="ECO:0000256" key="8">
    <source>
        <dbReference type="ARBA" id="ARBA00033135"/>
    </source>
</evidence>
<comment type="similarity">
    <text evidence="1">Belongs to the CcdB toxin family.</text>
</comment>
<dbReference type="InterPro" id="IPR011067">
    <property type="entry name" value="Plasmid_toxin/cell-grow_inhib"/>
</dbReference>
<evidence type="ECO:0000256" key="1">
    <source>
        <dbReference type="ARBA" id="ARBA00005230"/>
    </source>
</evidence>
<keyword evidence="6" id="KW-0804">Transcription</keyword>
<evidence type="ECO:0000256" key="4">
    <source>
        <dbReference type="ARBA" id="ARBA00022649"/>
    </source>
</evidence>
<dbReference type="GO" id="GO:0006276">
    <property type="term" value="P:plasmid maintenance"/>
    <property type="evidence" value="ECO:0007669"/>
    <property type="project" value="InterPro"/>
</dbReference>
<dbReference type="InterPro" id="IPR002712">
    <property type="entry name" value="CcdB"/>
</dbReference>
<comment type="caution">
    <text evidence="9">The sequence shown here is derived from an EMBL/GenBank/DDBJ whole genome shotgun (WGS) entry which is preliminary data.</text>
</comment>
<dbReference type="EMBL" id="MSAG01000001">
    <property type="protein sequence ID" value="PUX26986.1"/>
    <property type="molecule type" value="Genomic_DNA"/>
</dbReference>
<dbReference type="SUPFAM" id="SSF50118">
    <property type="entry name" value="Cell growth inhibitor/plasmid maintenance toxic component"/>
    <property type="match status" value="1"/>
</dbReference>
<dbReference type="RefSeq" id="WP_075197170.1">
    <property type="nucleotide sequence ID" value="NZ_CP187984.1"/>
</dbReference>
<dbReference type="Pfam" id="PF01845">
    <property type="entry name" value="CcdB"/>
    <property type="match status" value="1"/>
</dbReference>
<dbReference type="AlphaFoldDB" id="A0A2T7BAV0"/>
<accession>A0A2T7BAV0</accession>
<reference evidence="9" key="1">
    <citation type="submission" date="2016-12" db="EMBL/GenBank/DDBJ databases">
        <title>Analysis of the Molecular Diversity Among Cronobacter Species Isolated from Filth Flies Using a Pan Genomic DNA Microarray.</title>
        <authorList>
            <person name="Pava-Ripoll M."/>
            <person name="Tall B."/>
            <person name="Farber J."/>
            <person name="Fanning S."/>
            <person name="Lehner A."/>
            <person name="Stephan R."/>
            <person name="Pagotto F."/>
            <person name="Iverson C."/>
            <person name="Ziobro G."/>
            <person name="Miller A."/>
            <person name="Pearson R."/>
            <person name="Yan Q."/>
            <person name="Kim M."/>
            <person name="Jeong S."/>
            <person name="Park J."/>
            <person name="Jun S."/>
            <person name="Choi H."/>
            <person name="Chung T."/>
            <person name="Yoo Y."/>
            <person name="Park E."/>
            <person name="Hwang S."/>
            <person name="Lee B."/>
            <person name="Sathyamoorthy V."/>
            <person name="Carter L."/>
            <person name="Mammel M."/>
            <person name="Jackson S."/>
            <person name="Kothary M."/>
            <person name="Patel I."/>
            <person name="Grim C."/>
            <person name="Gopinath G."/>
            <person name="Gangiredla J."/>
            <person name="Chase H."/>
        </authorList>
    </citation>
    <scope>NUCLEOTIDE SEQUENCE [LARGE SCALE GENOMIC DNA]</scope>
    <source>
        <strain evidence="9">MOD1-Sh41s</strain>
    </source>
</reference>
<organism evidence="9">
    <name type="scientific">Cronobacter turicensis</name>
    <dbReference type="NCBI Taxonomy" id="413502"/>
    <lineage>
        <taxon>Bacteria</taxon>
        <taxon>Pseudomonadati</taxon>
        <taxon>Pseudomonadota</taxon>
        <taxon>Gammaproteobacteria</taxon>
        <taxon>Enterobacterales</taxon>
        <taxon>Enterobacteriaceae</taxon>
        <taxon>Cronobacter</taxon>
    </lineage>
</organism>
<proteinExistence type="inferred from homology"/>
<evidence type="ECO:0000313" key="9">
    <source>
        <dbReference type="EMBL" id="PUX26986.1"/>
    </source>
</evidence>
<evidence type="ECO:0000256" key="3">
    <source>
        <dbReference type="ARBA" id="ARBA00022491"/>
    </source>
</evidence>
<evidence type="ECO:0000256" key="6">
    <source>
        <dbReference type="ARBA" id="ARBA00023163"/>
    </source>
</evidence>
<protein>
    <recommendedName>
        <fullName evidence="2">Toxin CcdB</fullName>
    </recommendedName>
    <alternativeName>
        <fullName evidence="8">Cytotoxic protein CcdB</fullName>
    </alternativeName>
    <alternativeName>
        <fullName evidence="7">Protein LetD</fullName>
    </alternativeName>
</protein>
<gene>
    <name evidence="9" type="ORF">BS411_00875</name>
</gene>
<evidence type="ECO:0000256" key="7">
    <source>
        <dbReference type="ARBA" id="ARBA00029628"/>
    </source>
</evidence>
<keyword evidence="3" id="KW-0678">Repressor</keyword>
<sequence length="102" mass="11660">MQYQIYRNTSANKKYPYLIDIQSDLVDVLTTRIVIPLVPRFMAQKPLPERMCPVVNVDGDEYIVMTHEMASVGKSVLGQHTASALPWRQQIKNAVDFVFDGF</sequence>
<dbReference type="Gene3D" id="2.30.30.110">
    <property type="match status" value="1"/>
</dbReference>
<evidence type="ECO:0000256" key="5">
    <source>
        <dbReference type="ARBA" id="ARBA00023015"/>
    </source>
</evidence>
<name>A0A2T7BAV0_9ENTR</name>
<keyword evidence="4" id="KW-1277">Toxin-antitoxin system</keyword>
<dbReference type="OrthoDB" id="9813510at2"/>